<feature type="transmembrane region" description="Helical" evidence="2">
    <location>
        <begin position="348"/>
        <end position="371"/>
    </location>
</feature>
<dbReference type="InterPro" id="IPR050879">
    <property type="entry name" value="Acyltransferase_3"/>
</dbReference>
<gene>
    <name evidence="3" type="ORF">BTR14_19840</name>
</gene>
<dbReference type="Proteomes" id="UP000192652">
    <property type="component" value="Unassembled WGS sequence"/>
</dbReference>
<feature type="transmembrane region" description="Helical" evidence="2">
    <location>
        <begin position="289"/>
        <end position="310"/>
    </location>
</feature>
<comment type="caution">
    <text evidence="3">The sequence shown here is derived from an EMBL/GenBank/DDBJ whole genome shotgun (WGS) entry which is preliminary data.</text>
</comment>
<protein>
    <recommendedName>
        <fullName evidence="5">Acyltransferase</fullName>
    </recommendedName>
</protein>
<organism evidence="3 4">
    <name type="scientific">Xaviernesmea rhizosphaerae</name>
    <dbReference type="NCBI Taxonomy" id="1672749"/>
    <lineage>
        <taxon>Bacteria</taxon>
        <taxon>Pseudomonadati</taxon>
        <taxon>Pseudomonadota</taxon>
        <taxon>Alphaproteobacteria</taxon>
        <taxon>Hyphomicrobiales</taxon>
        <taxon>Rhizobiaceae</taxon>
        <taxon>Rhizobium/Agrobacterium group</taxon>
        <taxon>Xaviernesmea</taxon>
    </lineage>
</organism>
<keyword evidence="2" id="KW-1133">Transmembrane helix</keyword>
<evidence type="ECO:0000313" key="3">
    <source>
        <dbReference type="EMBL" id="OQP84416.1"/>
    </source>
</evidence>
<reference evidence="3 4" key="1">
    <citation type="journal article" date="2017" name="Antonie Van Leeuwenhoek">
        <title>Rhizobium rhizosphaerae sp. nov., a novel species isolated from rice rhizosphere.</title>
        <authorList>
            <person name="Zhao J.J."/>
            <person name="Zhang J."/>
            <person name="Zhang R.J."/>
            <person name="Zhang C.W."/>
            <person name="Yin H.Q."/>
            <person name="Zhang X.X."/>
        </authorList>
    </citation>
    <scope>NUCLEOTIDE SEQUENCE [LARGE SCALE GENOMIC DNA]</scope>
    <source>
        <strain evidence="3 4">RD15</strain>
    </source>
</reference>
<keyword evidence="2" id="KW-0812">Transmembrane</keyword>
<accession>A0ABX3P9N1</accession>
<evidence type="ECO:0000313" key="4">
    <source>
        <dbReference type="Proteomes" id="UP000192652"/>
    </source>
</evidence>
<feature type="region of interest" description="Disordered" evidence="1">
    <location>
        <begin position="388"/>
        <end position="407"/>
    </location>
</feature>
<evidence type="ECO:0008006" key="5">
    <source>
        <dbReference type="Google" id="ProtNLM"/>
    </source>
</evidence>
<feature type="transmembrane region" description="Helical" evidence="2">
    <location>
        <begin position="213"/>
        <end position="230"/>
    </location>
</feature>
<dbReference type="RefSeq" id="WP_081177440.1">
    <property type="nucleotide sequence ID" value="NZ_MSPX01000021.1"/>
</dbReference>
<keyword evidence="4" id="KW-1185">Reference proteome</keyword>
<feature type="transmembrane region" description="Helical" evidence="2">
    <location>
        <begin position="115"/>
        <end position="137"/>
    </location>
</feature>
<sequence length="407" mass="45482">MLWNDFLKSRKITTFADVQRSHGGLYPGFLFLRHALAITILLHHARILTRGPHDGSTGVIIGGDGATMASILFSQDALRPFLYSLVGAFFALSGFLVAGSALRNRSVKDFLLLRVFRLLPALTTEIMLSAFILGPIVTEFTLSAYFTDHNLYEYFGNLVGFVQFDLPGVFIHNPFPDRVNESLWTLEPELACYGLMALVMAPGLLFNRRRFGIIMLIVTAVLAIVAFTGLADINTRLDLTRFSHWFIVYLFFVGVVFKLFDEFLPVSLPLFVVCGVSYFFLLLTNGSDVMAGLCLVYCTAYVGALRFGWFDRICRWDISYGLYLYGFPISQTLIHFLVPHYLGQDAKGVVVIMALSLFLTVCFASASWLLIEKPALKLKKLISPRVKEPYRPAPEAPAPDGSVRQPA</sequence>
<dbReference type="EMBL" id="MSPX01000021">
    <property type="protein sequence ID" value="OQP84416.1"/>
    <property type="molecule type" value="Genomic_DNA"/>
</dbReference>
<dbReference type="PANTHER" id="PTHR23028:SF53">
    <property type="entry name" value="ACYL_TRANSF_3 DOMAIN-CONTAINING PROTEIN"/>
    <property type="match status" value="1"/>
</dbReference>
<feature type="transmembrane region" description="Helical" evidence="2">
    <location>
        <begin position="25"/>
        <end position="45"/>
    </location>
</feature>
<feature type="transmembrane region" description="Helical" evidence="2">
    <location>
        <begin position="242"/>
        <end position="260"/>
    </location>
</feature>
<evidence type="ECO:0000256" key="1">
    <source>
        <dbReference type="SAM" id="MobiDB-lite"/>
    </source>
</evidence>
<feature type="transmembrane region" description="Helical" evidence="2">
    <location>
        <begin position="81"/>
        <end position="103"/>
    </location>
</feature>
<evidence type="ECO:0000256" key="2">
    <source>
        <dbReference type="SAM" id="Phobius"/>
    </source>
</evidence>
<keyword evidence="2" id="KW-0472">Membrane</keyword>
<feature type="transmembrane region" description="Helical" evidence="2">
    <location>
        <begin position="267"/>
        <end position="283"/>
    </location>
</feature>
<feature type="transmembrane region" description="Helical" evidence="2">
    <location>
        <begin position="322"/>
        <end position="342"/>
    </location>
</feature>
<name>A0ABX3P9N1_9HYPH</name>
<proteinExistence type="predicted"/>
<feature type="transmembrane region" description="Helical" evidence="2">
    <location>
        <begin position="190"/>
        <end position="206"/>
    </location>
</feature>
<dbReference type="PANTHER" id="PTHR23028">
    <property type="entry name" value="ACETYLTRANSFERASE"/>
    <property type="match status" value="1"/>
</dbReference>